<dbReference type="Pfam" id="PF00294">
    <property type="entry name" value="PfkB"/>
    <property type="match status" value="1"/>
</dbReference>
<dbReference type="InterPro" id="IPR011611">
    <property type="entry name" value="PfkB_dom"/>
</dbReference>
<evidence type="ECO:0000313" key="4">
    <source>
        <dbReference type="Proteomes" id="UP000007264"/>
    </source>
</evidence>
<name>I0YXP4_COCSC</name>
<keyword evidence="4" id="KW-1185">Reference proteome</keyword>
<evidence type="ECO:0000313" key="3">
    <source>
        <dbReference type="EMBL" id="EIE23163.1"/>
    </source>
</evidence>
<dbReference type="GO" id="GO:0016301">
    <property type="term" value="F:kinase activity"/>
    <property type="evidence" value="ECO:0007669"/>
    <property type="project" value="UniProtKB-KW"/>
</dbReference>
<dbReference type="Proteomes" id="UP000007264">
    <property type="component" value="Unassembled WGS sequence"/>
</dbReference>
<reference evidence="3 4" key="1">
    <citation type="journal article" date="2012" name="Genome Biol.">
        <title>The genome of the polar eukaryotic microalga coccomyxa subellipsoidea reveals traits of cold adaptation.</title>
        <authorList>
            <person name="Blanc G."/>
            <person name="Agarkova I."/>
            <person name="Grimwood J."/>
            <person name="Kuo A."/>
            <person name="Brueggeman A."/>
            <person name="Dunigan D."/>
            <person name="Gurnon J."/>
            <person name="Ladunga I."/>
            <person name="Lindquist E."/>
            <person name="Lucas S."/>
            <person name="Pangilinan J."/>
            <person name="Proschold T."/>
            <person name="Salamov A."/>
            <person name="Schmutz J."/>
            <person name="Weeks D."/>
            <person name="Yamada T."/>
            <person name="Claverie J.M."/>
            <person name="Grigoriev I."/>
            <person name="Van Etten J."/>
            <person name="Lomsadze A."/>
            <person name="Borodovsky M."/>
        </authorList>
    </citation>
    <scope>NUCLEOTIDE SEQUENCE [LARGE SCALE GENOMIC DNA]</scope>
    <source>
        <strain evidence="3 4">C-169</strain>
    </source>
</reference>
<dbReference type="eggNOG" id="ENOG502SICA">
    <property type="taxonomic scope" value="Eukaryota"/>
</dbReference>
<dbReference type="AlphaFoldDB" id="I0YXP4"/>
<gene>
    <name evidence="3" type="ORF">COCSUDRAFT_66195</name>
</gene>
<evidence type="ECO:0000259" key="2">
    <source>
        <dbReference type="Pfam" id="PF00294"/>
    </source>
</evidence>
<evidence type="ECO:0000256" key="1">
    <source>
        <dbReference type="SAM" id="MobiDB-lite"/>
    </source>
</evidence>
<comment type="caution">
    <text evidence="3">The sequence shown here is derived from an EMBL/GenBank/DDBJ whole genome shotgun (WGS) entry which is preliminary data.</text>
</comment>
<feature type="region of interest" description="Disordered" evidence="1">
    <location>
        <begin position="185"/>
        <end position="205"/>
    </location>
</feature>
<dbReference type="Gene3D" id="3.40.1190.20">
    <property type="match status" value="1"/>
</dbReference>
<dbReference type="OrthoDB" id="415590at2759"/>
<dbReference type="EMBL" id="AGSI01000008">
    <property type="protein sequence ID" value="EIE23163.1"/>
    <property type="molecule type" value="Genomic_DNA"/>
</dbReference>
<dbReference type="STRING" id="574566.I0YXP4"/>
<proteinExistence type="predicted"/>
<dbReference type="KEGG" id="csl:COCSUDRAFT_66195"/>
<sequence length="434" mass="45539">MGIQRGQALLALSSGTGRLLLVCTACLLGAVAISELFRPTLLLVGDVTVDVVDGKRALGGAISYAAAVASAYGIRACVVTAAGPDADLSVFRGHDLHVISTNNTLTFEHSYTWWGNKRKLRVTATPNVTLRVEHVPPHCRRARTVLLGPLTPDDLDAASFIRHRQGVWDRATGFRQAVGLMAQGQQRSLDASGRVSPSKEPSPQLLEALGPRTSVFLSDVETDVWPPGLVNELASGSARWLITRGEFGADEVVGNSSVHLPPEKVAAVDTNGAGDTFATAYMLALARRAGSPGAVANWVASRAVMQAQACKPQCVLDGIVLGSSYAQYRQWVRTQADRASRTIITPVTAALRPVTQRVQGGFAAFVSKYSSGKGGASSAGETGLNAAPSALGGYAAAFNGTQLFLRGVVESFGANGMNGLLQNALSKIRAILHA</sequence>
<dbReference type="InterPro" id="IPR029056">
    <property type="entry name" value="Ribokinase-like"/>
</dbReference>
<organism evidence="3 4">
    <name type="scientific">Coccomyxa subellipsoidea (strain C-169)</name>
    <name type="common">Green microalga</name>
    <dbReference type="NCBI Taxonomy" id="574566"/>
    <lineage>
        <taxon>Eukaryota</taxon>
        <taxon>Viridiplantae</taxon>
        <taxon>Chlorophyta</taxon>
        <taxon>core chlorophytes</taxon>
        <taxon>Trebouxiophyceae</taxon>
        <taxon>Trebouxiophyceae incertae sedis</taxon>
        <taxon>Coccomyxaceae</taxon>
        <taxon>Coccomyxa</taxon>
        <taxon>Coccomyxa subellipsoidea</taxon>
    </lineage>
</organism>
<feature type="domain" description="Carbohydrate kinase PfkB" evidence="2">
    <location>
        <begin position="233"/>
        <end position="310"/>
    </location>
</feature>
<dbReference type="SUPFAM" id="SSF53613">
    <property type="entry name" value="Ribokinase-like"/>
    <property type="match status" value="1"/>
</dbReference>
<dbReference type="RefSeq" id="XP_005647707.1">
    <property type="nucleotide sequence ID" value="XM_005647650.1"/>
</dbReference>
<dbReference type="GeneID" id="17041151"/>
<protein>
    <submittedName>
        <fullName evidence="3">Ribokinase-like protein</fullName>
    </submittedName>
</protein>
<accession>I0YXP4</accession>